<accession>A0A147I508</accession>
<dbReference type="PATRIC" id="fig|869719.3.peg.1113"/>
<evidence type="ECO:0000313" key="3">
    <source>
        <dbReference type="EMBL" id="KTT73471.1"/>
    </source>
</evidence>
<dbReference type="EMBL" id="LDTB01000020">
    <property type="protein sequence ID" value="KTT73471.1"/>
    <property type="molecule type" value="Genomic_DNA"/>
</dbReference>
<name>A0A147I508_9SPHN</name>
<dbReference type="GO" id="GO:0016787">
    <property type="term" value="F:hydrolase activity"/>
    <property type="evidence" value="ECO:0007669"/>
    <property type="project" value="InterPro"/>
</dbReference>
<organism evidence="3 4">
    <name type="scientific">Sphingomonas endophytica</name>
    <dbReference type="NCBI Taxonomy" id="869719"/>
    <lineage>
        <taxon>Bacteria</taxon>
        <taxon>Pseudomonadati</taxon>
        <taxon>Pseudomonadota</taxon>
        <taxon>Alphaproteobacteria</taxon>
        <taxon>Sphingomonadales</taxon>
        <taxon>Sphingomonadaceae</taxon>
        <taxon>Sphingomonas</taxon>
    </lineage>
</organism>
<comment type="caution">
    <text evidence="3">The sequence shown here is derived from an EMBL/GenBank/DDBJ whole genome shotgun (WGS) entry which is preliminary data.</text>
</comment>
<dbReference type="OrthoDB" id="9787527at2"/>
<keyword evidence="1" id="KW-0732">Signal</keyword>
<dbReference type="Gene3D" id="2.60.120.560">
    <property type="entry name" value="Exo-inulinase, domain 1"/>
    <property type="match status" value="1"/>
</dbReference>
<reference evidence="3 4" key="1">
    <citation type="journal article" date="2016" name="Front. Microbiol.">
        <title>Genomic Resource of Rice Seed Associated Bacteria.</title>
        <authorList>
            <person name="Midha S."/>
            <person name="Bansal K."/>
            <person name="Sharma S."/>
            <person name="Kumar N."/>
            <person name="Patil P.P."/>
            <person name="Chaudhry V."/>
            <person name="Patil P.B."/>
        </authorList>
    </citation>
    <scope>NUCLEOTIDE SEQUENCE [LARGE SCALE GENOMIC DNA]</scope>
    <source>
        <strain evidence="3 4">NS334</strain>
    </source>
</reference>
<dbReference type="InterPro" id="IPR010496">
    <property type="entry name" value="AL/BT2_dom"/>
</dbReference>
<evidence type="ECO:0000259" key="2">
    <source>
        <dbReference type="Pfam" id="PF06439"/>
    </source>
</evidence>
<feature type="chain" id="PRO_5007548242" description="3-keto-alpha-glucoside-1,2-lyase/3-keto-2-hydroxy-glucal hydratase domain-containing protein" evidence="1">
    <location>
        <begin position="19"/>
        <end position="255"/>
    </location>
</feature>
<protein>
    <recommendedName>
        <fullName evidence="2">3-keto-alpha-glucoside-1,2-lyase/3-keto-2-hydroxy-glucal hydratase domain-containing protein</fullName>
    </recommendedName>
</protein>
<sequence length="255" mass="28552">MKKLLILSCLLLPVAADAQPHKWERIFDGRTLDGWTPKITGRAVGEDPLHTFVVKDRAIAVSYDHYAAFDGAFGHLFYKTPFKSYRLRFDYRMTGPSMSGIERWQNRNSGLMLHAQAPATMTRDQQFPVSLEFQLLAVPRPDREPSGNLCTPGTTVEFDGTRPTQHCITGTGPLVPLGKWAHVELEVLPNGTITHMIDGRRAIRYRDARLAPDDKDAQPLIAAAGGSLQLRQGYIALQSEGQPTEFRNIEVQRID</sequence>
<dbReference type="RefSeq" id="WP_058755364.1">
    <property type="nucleotide sequence ID" value="NZ_LDTB01000020.1"/>
</dbReference>
<evidence type="ECO:0000313" key="4">
    <source>
        <dbReference type="Proteomes" id="UP000074310"/>
    </source>
</evidence>
<dbReference type="Proteomes" id="UP000074310">
    <property type="component" value="Unassembled WGS sequence"/>
</dbReference>
<proteinExistence type="predicted"/>
<evidence type="ECO:0000256" key="1">
    <source>
        <dbReference type="SAM" id="SignalP"/>
    </source>
</evidence>
<gene>
    <name evidence="3" type="ORF">NS334_07550</name>
</gene>
<dbReference type="AlphaFoldDB" id="A0A147I508"/>
<feature type="domain" description="3-keto-alpha-glucoside-1,2-lyase/3-keto-2-hydroxy-glucal hydratase" evidence="2">
    <location>
        <begin position="22"/>
        <end position="251"/>
    </location>
</feature>
<keyword evidence="4" id="KW-1185">Reference proteome</keyword>
<feature type="signal peptide" evidence="1">
    <location>
        <begin position="1"/>
        <end position="18"/>
    </location>
</feature>
<dbReference type="Pfam" id="PF06439">
    <property type="entry name" value="3keto-disac_hyd"/>
    <property type="match status" value="1"/>
</dbReference>